<proteinExistence type="predicted"/>
<evidence type="ECO:0000313" key="5">
    <source>
        <dbReference type="EMBL" id="KAF5831127.1"/>
    </source>
</evidence>
<keyword evidence="1" id="KW-0677">Repeat</keyword>
<gene>
    <name evidence="5" type="ORF">DUNSADRAFT_13554</name>
</gene>
<dbReference type="SMART" id="SM00116">
    <property type="entry name" value="CBS"/>
    <property type="match status" value="3"/>
</dbReference>
<name>A0ABQ7G951_DUNSA</name>
<dbReference type="EMBL" id="MU069974">
    <property type="protein sequence ID" value="KAF5831127.1"/>
    <property type="molecule type" value="Genomic_DNA"/>
</dbReference>
<dbReference type="InterPro" id="IPR050511">
    <property type="entry name" value="AMPK_gamma/SDS23_families"/>
</dbReference>
<feature type="domain" description="CBS" evidence="4">
    <location>
        <begin position="224"/>
        <end position="281"/>
    </location>
</feature>
<protein>
    <submittedName>
        <fullName evidence="5">CBS-domain-containing protein</fullName>
    </submittedName>
</protein>
<dbReference type="CDD" id="cd02205">
    <property type="entry name" value="CBS_pair_SF"/>
    <property type="match status" value="1"/>
</dbReference>
<evidence type="ECO:0000256" key="2">
    <source>
        <dbReference type="ARBA" id="ARBA00023122"/>
    </source>
</evidence>
<dbReference type="PANTHER" id="PTHR13780:SF128">
    <property type="entry name" value="CBS DOMAIN-CONTAINING PROTEIN"/>
    <property type="match status" value="1"/>
</dbReference>
<evidence type="ECO:0000256" key="1">
    <source>
        <dbReference type="ARBA" id="ARBA00022737"/>
    </source>
</evidence>
<reference evidence="5" key="1">
    <citation type="submission" date="2017-08" db="EMBL/GenBank/DDBJ databases">
        <authorList>
            <person name="Polle J.E."/>
            <person name="Barry K."/>
            <person name="Cushman J."/>
            <person name="Schmutz J."/>
            <person name="Tran D."/>
            <person name="Hathwaick L.T."/>
            <person name="Yim W.C."/>
            <person name="Jenkins J."/>
            <person name="Mckie-Krisberg Z.M."/>
            <person name="Prochnik S."/>
            <person name="Lindquist E."/>
            <person name="Dockter R.B."/>
            <person name="Adam C."/>
            <person name="Molina H."/>
            <person name="Bunkerborg J."/>
            <person name="Jin E."/>
            <person name="Buchheim M."/>
            <person name="Magnuson J."/>
        </authorList>
    </citation>
    <scope>NUCLEOTIDE SEQUENCE</scope>
    <source>
        <strain evidence="5">CCAP 19/18</strain>
    </source>
</reference>
<dbReference type="InterPro" id="IPR000644">
    <property type="entry name" value="CBS_dom"/>
</dbReference>
<keyword evidence="2 3" id="KW-0129">CBS domain</keyword>
<evidence type="ECO:0000259" key="4">
    <source>
        <dbReference type="PROSITE" id="PS51371"/>
    </source>
</evidence>
<evidence type="ECO:0000256" key="3">
    <source>
        <dbReference type="PROSITE-ProRule" id="PRU00703"/>
    </source>
</evidence>
<feature type="domain" description="CBS" evidence="4">
    <location>
        <begin position="330"/>
        <end position="383"/>
    </location>
</feature>
<dbReference type="InterPro" id="IPR046342">
    <property type="entry name" value="CBS_dom_sf"/>
</dbReference>
<dbReference type="Proteomes" id="UP000815325">
    <property type="component" value="Unassembled WGS sequence"/>
</dbReference>
<dbReference type="PROSITE" id="PS51371">
    <property type="entry name" value="CBS"/>
    <property type="match status" value="2"/>
</dbReference>
<dbReference type="PANTHER" id="PTHR13780">
    <property type="entry name" value="AMP-ACTIVATED PROTEIN KINASE, GAMMA REGULATORY SUBUNIT"/>
    <property type="match status" value="1"/>
</dbReference>
<dbReference type="Pfam" id="PF00571">
    <property type="entry name" value="CBS"/>
    <property type="match status" value="2"/>
</dbReference>
<dbReference type="SUPFAM" id="SSF54631">
    <property type="entry name" value="CBS-domain pair"/>
    <property type="match status" value="2"/>
</dbReference>
<dbReference type="Gene3D" id="3.10.580.10">
    <property type="entry name" value="CBS-domain"/>
    <property type="match status" value="2"/>
</dbReference>
<evidence type="ECO:0000313" key="6">
    <source>
        <dbReference type="Proteomes" id="UP000815325"/>
    </source>
</evidence>
<organism evidence="5 6">
    <name type="scientific">Dunaliella salina</name>
    <name type="common">Green alga</name>
    <name type="synonym">Protococcus salinus</name>
    <dbReference type="NCBI Taxonomy" id="3046"/>
    <lineage>
        <taxon>Eukaryota</taxon>
        <taxon>Viridiplantae</taxon>
        <taxon>Chlorophyta</taxon>
        <taxon>core chlorophytes</taxon>
        <taxon>Chlorophyceae</taxon>
        <taxon>CS clade</taxon>
        <taxon>Chlamydomonadales</taxon>
        <taxon>Dunaliellaceae</taxon>
        <taxon>Dunaliella</taxon>
    </lineage>
</organism>
<sequence length="383" mass="41450">MEAMQNFVQKLSHGVGGISNETVRDLLGRSKVAVLRKEEHGGTVACLGATQTVGEALQLLGQKKVMSAPVMGVGCGGQMDDVLGFCDLKDILISFLEGLNLQQVQGEKLMHRMRDLEEKGAAFAATQLKDLKHLGSDGDFIHSTQAKSGSLLEIVLKCFIEPRTSCSSSDPGKKPSIVHRVACFDSQGRVTHIISQSDIVKFLSSHVPALGDVASKSVSELGLVGKKLETVRPETPAIDAFAQCTSKRLSGLPIVDSEGHLLGNFGITDLRSINPEHFGALALPVAELLALEHHTEFTRFNRRSSDGGPPARHRFVEERQKAHAVLGRDVGQTLLVVKPDSKLVEVLDLLAKRRSHRVYIVDNDDKPVGVVTCTDVLSLALRH</sequence>
<accession>A0ABQ7G951</accession>
<keyword evidence="6" id="KW-1185">Reference proteome</keyword>
<comment type="caution">
    <text evidence="5">The sequence shown here is derived from an EMBL/GenBank/DDBJ whole genome shotgun (WGS) entry which is preliminary data.</text>
</comment>